<organism evidence="2 3">
    <name type="scientific">Pseudomonas migulae</name>
    <dbReference type="NCBI Taxonomy" id="78543"/>
    <lineage>
        <taxon>Bacteria</taxon>
        <taxon>Pseudomonadati</taxon>
        <taxon>Pseudomonadota</taxon>
        <taxon>Gammaproteobacteria</taxon>
        <taxon>Pseudomonadales</taxon>
        <taxon>Pseudomonadaceae</taxon>
        <taxon>Pseudomonas</taxon>
    </lineage>
</organism>
<protein>
    <recommendedName>
        <fullName evidence="4">Tail tape measure protein</fullName>
    </recommendedName>
</protein>
<evidence type="ECO:0008006" key="4">
    <source>
        <dbReference type="Google" id="ProtNLM"/>
    </source>
</evidence>
<sequence>MADDKYSLKNTAINEDWLKFREVGLSSAVSSLVTGEGTEDLAPGFSQVLATLSLKISLLTTALESLNLTFSSPRSLMPATGSSAKTALASGQNNVSDAGGAIERPSLLKSVGVKSAGEADRSPERRRETVMESNQSVASVPLMAAAISASAFRTPAMMEAEKQTGWRIPLRLDSHEVIDQPQIINRPGKIPGEQQSNIDSVRDNHLPVATGNTPPVAAESTPASLSPRLSGLKDTATAVFPYLVALFTPVLDEMKNQMAKRLLGAVSARLPKQFGQVFSEDFRDKARANKEDASEVTPRPGPRDGPTVRVSPRGSRGASRLMAMGASMRSLTRRAPGPLKAVGAAMDVVGGVMTGNRRMLGAGLGAAGGGWAGASAGSAVGATLGSVVPVIGTAIGGVLGGLIGGWLGSESGAALGEKLAAPTTDRLASPEQVNKELTSAPAQNQQINYSPSIQVTCTGGESSEHIRTIVAQQLQTQFHGEFVPLMSTNALATRRGAALTDGGR</sequence>
<feature type="region of interest" description="Disordered" evidence="1">
    <location>
        <begin position="285"/>
        <end position="319"/>
    </location>
</feature>
<gene>
    <name evidence="2" type="ORF">MOQ58_06175</name>
</gene>
<evidence type="ECO:0000256" key="1">
    <source>
        <dbReference type="SAM" id="MobiDB-lite"/>
    </source>
</evidence>
<feature type="region of interest" description="Disordered" evidence="1">
    <location>
        <begin position="112"/>
        <end position="134"/>
    </location>
</feature>
<accession>A0ABY8MWN8</accession>
<dbReference type="Proteomes" id="UP001243713">
    <property type="component" value="Chromosome"/>
</dbReference>
<proteinExistence type="predicted"/>
<evidence type="ECO:0000313" key="2">
    <source>
        <dbReference type="EMBL" id="WGK91775.1"/>
    </source>
</evidence>
<reference evidence="2 3" key="1">
    <citation type="submission" date="2022-03" db="EMBL/GenBank/DDBJ databases">
        <title>Plant growth promoting endophytes with ACC deaminase activity.</title>
        <authorList>
            <person name="Charles T."/>
            <person name="Van Dyk A."/>
            <person name="Cheng J."/>
            <person name="Heil J."/>
        </authorList>
    </citation>
    <scope>NUCLEOTIDE SEQUENCE [LARGE SCALE GENOMIC DNA]</scope>
    <source>
        <strain evidence="2 3">8R6</strain>
    </source>
</reference>
<dbReference type="PANTHER" id="PTHR21525">
    <property type="entry name" value="MOTILE SPERM PROTEIN"/>
    <property type="match status" value="1"/>
</dbReference>
<dbReference type="RefSeq" id="WP_280163131.1">
    <property type="nucleotide sequence ID" value="NZ_CP093428.1"/>
</dbReference>
<dbReference type="PANTHER" id="PTHR21525:SF9">
    <property type="entry name" value="CHANNEL_COLICIN DOMAIN-CONTAINING PROTEIN"/>
    <property type="match status" value="1"/>
</dbReference>
<feature type="compositionally biased region" description="Basic and acidic residues" evidence="1">
    <location>
        <begin position="117"/>
        <end position="130"/>
    </location>
</feature>
<keyword evidence="3" id="KW-1185">Reference proteome</keyword>
<evidence type="ECO:0000313" key="3">
    <source>
        <dbReference type="Proteomes" id="UP001243713"/>
    </source>
</evidence>
<name>A0ABY8MWN8_9PSED</name>
<dbReference type="EMBL" id="CP093428">
    <property type="protein sequence ID" value="WGK91775.1"/>
    <property type="molecule type" value="Genomic_DNA"/>
</dbReference>